<dbReference type="AlphaFoldDB" id="A0A7J6NC51"/>
<organism evidence="1 2">
    <name type="scientific">Perkinsus olseni</name>
    <name type="common">Perkinsus atlanticus</name>
    <dbReference type="NCBI Taxonomy" id="32597"/>
    <lineage>
        <taxon>Eukaryota</taxon>
        <taxon>Sar</taxon>
        <taxon>Alveolata</taxon>
        <taxon>Perkinsozoa</taxon>
        <taxon>Perkinsea</taxon>
        <taxon>Perkinsida</taxon>
        <taxon>Perkinsidae</taxon>
        <taxon>Perkinsus</taxon>
    </lineage>
</organism>
<proteinExistence type="predicted"/>
<name>A0A7J6NC51_PEROL</name>
<protein>
    <submittedName>
        <fullName evidence="1">Uncharacterized protein</fullName>
    </submittedName>
</protein>
<feature type="non-terminal residue" evidence="1">
    <location>
        <position position="135"/>
    </location>
</feature>
<dbReference type="EMBL" id="JABANM010037649">
    <property type="protein sequence ID" value="KAF4681324.1"/>
    <property type="molecule type" value="Genomic_DNA"/>
</dbReference>
<dbReference type="Proteomes" id="UP000574390">
    <property type="component" value="Unassembled WGS sequence"/>
</dbReference>
<gene>
    <name evidence="1" type="ORF">FOZ62_009407</name>
</gene>
<sequence>MDGGPKSIKFRLERGSAAKTEFVTCPVWGKHFTFRSEFGFDSNVLKSFYNNFPQFNYREAGQIYKFEDPPEPTGLDPLRNVSASACSHVLESDTLFSMANGMNTLREMREACSAAIKIIRNQYPTFTDVCEEYFR</sequence>
<reference evidence="1 2" key="1">
    <citation type="submission" date="2020-04" db="EMBL/GenBank/DDBJ databases">
        <title>Perkinsus olseni comparative genomics.</title>
        <authorList>
            <person name="Bogema D.R."/>
        </authorList>
    </citation>
    <scope>NUCLEOTIDE SEQUENCE [LARGE SCALE GENOMIC DNA]</scope>
    <source>
        <strain evidence="1">ATCC PRA-205</strain>
    </source>
</reference>
<evidence type="ECO:0000313" key="2">
    <source>
        <dbReference type="Proteomes" id="UP000574390"/>
    </source>
</evidence>
<comment type="caution">
    <text evidence="1">The sequence shown here is derived from an EMBL/GenBank/DDBJ whole genome shotgun (WGS) entry which is preliminary data.</text>
</comment>
<evidence type="ECO:0000313" key="1">
    <source>
        <dbReference type="EMBL" id="KAF4681324.1"/>
    </source>
</evidence>
<accession>A0A7J6NC51</accession>